<keyword evidence="2" id="KW-0732">Signal</keyword>
<dbReference type="RefSeq" id="WP_168678960.1">
    <property type="nucleotide sequence ID" value="NZ_JAAXOY010000240.1"/>
</dbReference>
<dbReference type="PROSITE" id="PS51257">
    <property type="entry name" value="PROKAR_LIPOPROTEIN"/>
    <property type="match status" value="1"/>
</dbReference>
<evidence type="ECO:0000313" key="4">
    <source>
        <dbReference type="Proteomes" id="UP000777774"/>
    </source>
</evidence>
<comment type="caution">
    <text evidence="3">The sequence shown here is derived from an EMBL/GenBank/DDBJ whole genome shotgun (WGS) entry which is preliminary data.</text>
</comment>
<evidence type="ECO:0000256" key="2">
    <source>
        <dbReference type="SAM" id="SignalP"/>
    </source>
</evidence>
<organism evidence="3 4">
    <name type="scientific">Cellulomonas septica</name>
    <dbReference type="NCBI Taxonomy" id="285080"/>
    <lineage>
        <taxon>Bacteria</taxon>
        <taxon>Bacillati</taxon>
        <taxon>Actinomycetota</taxon>
        <taxon>Actinomycetes</taxon>
        <taxon>Micrococcales</taxon>
        <taxon>Cellulomonadaceae</taxon>
        <taxon>Cellulomonas</taxon>
    </lineage>
</organism>
<gene>
    <name evidence="3" type="ORF">HGA02_10515</name>
</gene>
<reference evidence="3 4" key="1">
    <citation type="submission" date="2020-04" db="EMBL/GenBank/DDBJ databases">
        <title>MicrobeNet Type strains.</title>
        <authorList>
            <person name="Nicholson A.C."/>
        </authorList>
    </citation>
    <scope>NUCLEOTIDE SEQUENCE [LARGE SCALE GENOMIC DNA]</scope>
    <source>
        <strain evidence="3 4">ATCC BAA-787</strain>
    </source>
</reference>
<evidence type="ECO:0008006" key="5">
    <source>
        <dbReference type="Google" id="ProtNLM"/>
    </source>
</evidence>
<proteinExistence type="predicted"/>
<feature type="chain" id="PRO_5047544212" description="Lipoprotein" evidence="2">
    <location>
        <begin position="20"/>
        <end position="199"/>
    </location>
</feature>
<feature type="region of interest" description="Disordered" evidence="1">
    <location>
        <begin position="25"/>
        <end position="56"/>
    </location>
</feature>
<dbReference type="Proteomes" id="UP000777774">
    <property type="component" value="Unassembled WGS sequence"/>
</dbReference>
<name>A0ABX1K0X8_9CELL</name>
<accession>A0ABX1K0X8</accession>
<keyword evidence="4" id="KW-1185">Reference proteome</keyword>
<evidence type="ECO:0000256" key="1">
    <source>
        <dbReference type="SAM" id="MobiDB-lite"/>
    </source>
</evidence>
<feature type="compositionally biased region" description="Low complexity" evidence="1">
    <location>
        <begin position="25"/>
        <end position="38"/>
    </location>
</feature>
<evidence type="ECO:0000313" key="3">
    <source>
        <dbReference type="EMBL" id="NKY39947.1"/>
    </source>
</evidence>
<sequence length="199" mass="20207">MRATVRTTVTIVCAGLLLAACTTPEPEPTPAAATSAAPSPTPTPTPTASGPIDRSDDALGIRFEDLPDVTGDARAALDVYTLFEVEFWRSTTDGAVAGTLEAVAAPAVLDVVRTQVDGNAGFDVGGQTSVRFLDVQADAATATIRTCNDSTGAVVTLADGTTRTGAEVGAAPAVVVTGMTKTPDLPWQVTTTDNTGEPC</sequence>
<protein>
    <recommendedName>
        <fullName evidence="5">Lipoprotein</fullName>
    </recommendedName>
</protein>
<feature type="signal peptide" evidence="2">
    <location>
        <begin position="1"/>
        <end position="19"/>
    </location>
</feature>
<dbReference type="EMBL" id="JAAXOY010000240">
    <property type="protein sequence ID" value="NKY39947.1"/>
    <property type="molecule type" value="Genomic_DNA"/>
</dbReference>